<evidence type="ECO:0000259" key="2">
    <source>
        <dbReference type="PROSITE" id="PS50191"/>
    </source>
</evidence>
<dbReference type="CDD" id="cd00170">
    <property type="entry name" value="SEC14"/>
    <property type="match status" value="1"/>
</dbReference>
<dbReference type="PANTHER" id="PTHR46590:SF1">
    <property type="entry name" value="PHOSPHATIDYLINOSITOL TRANSFER PROTEIN CSR1"/>
    <property type="match status" value="1"/>
</dbReference>
<dbReference type="Gene3D" id="3.40.525.10">
    <property type="entry name" value="CRAL-TRIO lipid binding domain"/>
    <property type="match status" value="1"/>
</dbReference>
<dbReference type="PANTHER" id="PTHR46590">
    <property type="entry name" value="PHOSPHATIDYLINOSITOL TRANSFER PROTEIN CSR1-RELATED"/>
    <property type="match status" value="1"/>
</dbReference>
<evidence type="ECO:0000313" key="4">
    <source>
        <dbReference type="Proteomes" id="UP001357485"/>
    </source>
</evidence>
<feature type="domain" description="CRAL-TRIO" evidence="2">
    <location>
        <begin position="183"/>
        <end position="328"/>
    </location>
</feature>
<dbReference type="InterPro" id="IPR036273">
    <property type="entry name" value="CRAL/TRIO_N_dom_sf"/>
</dbReference>
<dbReference type="SMART" id="SM00516">
    <property type="entry name" value="SEC14"/>
    <property type="match status" value="1"/>
</dbReference>
<feature type="region of interest" description="Disordered" evidence="1">
    <location>
        <begin position="60"/>
        <end position="81"/>
    </location>
</feature>
<name>A0ABR0LYI2_9PEZI</name>
<dbReference type="EMBL" id="JAVRRA010008424">
    <property type="protein sequence ID" value="KAK5256697.1"/>
    <property type="molecule type" value="Genomic_DNA"/>
</dbReference>
<evidence type="ECO:0000313" key="3">
    <source>
        <dbReference type="EMBL" id="KAK5256697.1"/>
    </source>
</evidence>
<dbReference type="Pfam" id="PF00650">
    <property type="entry name" value="CRAL_TRIO"/>
    <property type="match status" value="1"/>
</dbReference>
<dbReference type="SUPFAM" id="SSF46938">
    <property type="entry name" value="CRAL/TRIO N-terminal domain"/>
    <property type="match status" value="1"/>
</dbReference>
<accession>A0ABR0LYI2</accession>
<dbReference type="InterPro" id="IPR011074">
    <property type="entry name" value="CRAL/TRIO_N_dom"/>
</dbReference>
<dbReference type="InterPro" id="IPR001251">
    <property type="entry name" value="CRAL-TRIO_dom"/>
</dbReference>
<proteinExistence type="predicted"/>
<protein>
    <submittedName>
        <fullName evidence="3">Phosphatidylinositol transfer protein csr1</fullName>
    </submittedName>
</protein>
<dbReference type="Pfam" id="PF03765">
    <property type="entry name" value="CRAL_TRIO_N"/>
    <property type="match status" value="1"/>
</dbReference>
<dbReference type="Proteomes" id="UP001357485">
    <property type="component" value="Unassembled WGS sequence"/>
</dbReference>
<organism evidence="3 4">
    <name type="scientific">Cryomyces antarcticus</name>
    <dbReference type="NCBI Taxonomy" id="329879"/>
    <lineage>
        <taxon>Eukaryota</taxon>
        <taxon>Fungi</taxon>
        <taxon>Dikarya</taxon>
        <taxon>Ascomycota</taxon>
        <taxon>Pezizomycotina</taxon>
        <taxon>Dothideomycetes</taxon>
        <taxon>Dothideomycetes incertae sedis</taxon>
        <taxon>Cryomyces</taxon>
    </lineage>
</organism>
<dbReference type="SUPFAM" id="SSF52087">
    <property type="entry name" value="CRAL/TRIO domain"/>
    <property type="match status" value="1"/>
</dbReference>
<reference evidence="3 4" key="1">
    <citation type="submission" date="2023-08" db="EMBL/GenBank/DDBJ databases">
        <title>Black Yeasts Isolated from many extreme environments.</title>
        <authorList>
            <person name="Coleine C."/>
            <person name="Stajich J.E."/>
            <person name="Selbmann L."/>
        </authorList>
    </citation>
    <scope>NUCLEOTIDE SEQUENCE [LARGE SCALE GENOMIC DNA]</scope>
    <source>
        <strain evidence="3 4">CCFEE 536</strain>
    </source>
</reference>
<gene>
    <name evidence="3" type="primary">CSR1_1</name>
    <name evidence="3" type="ORF">LTR16_002630</name>
</gene>
<dbReference type="SMART" id="SM01100">
    <property type="entry name" value="CRAL_TRIO_N"/>
    <property type="match status" value="1"/>
</dbReference>
<comment type="caution">
    <text evidence="3">The sequence shown here is derived from an EMBL/GenBank/DDBJ whole genome shotgun (WGS) entry which is preliminary data.</text>
</comment>
<sequence>MLHSAVRDGENLAQWRPDLSSEEELKLLELWRQVFNLFDKHAEAEGNKAVHLRQVSKWDTAGSESSRRKRNHVGVNPDAKKVEDPFPGMSYEEVRRMFWALFKHDHPDHLLLRFLRHQKWDVAKAHEMMIKSEKWRHETRLEEDIMFNGEQGALNVLKDSNEKHARERAEGFLLQFRKGKNFVHGVDKEGRPIVYIRSRLHRSSEQPVESIERSIVYTFETTRLFMNPPVASALLIFDLTSFGIANMDFFPIKFMIGLFENYYPEAFDHVIIHRAPWIFQGFWKVIRGWISAEANQHIHFTNSVSDLENFIPRQNILKEFGGDDNWEYVYEEARPGENEQLAWTHERDHLLKERMEVIDKVEQLTCEWARGVEDGRDVKEIRDRRDIHIKELRTNYWKLDPMLRARSVYDRWGVIQADGTIVTPVLASRKNQVTVQSKGLRSQDSEDS</sequence>
<dbReference type="InterPro" id="IPR052432">
    <property type="entry name" value="PITP/CRAL-TRIO"/>
</dbReference>
<evidence type="ECO:0000256" key="1">
    <source>
        <dbReference type="SAM" id="MobiDB-lite"/>
    </source>
</evidence>
<keyword evidence="4" id="KW-1185">Reference proteome</keyword>
<dbReference type="InterPro" id="IPR036865">
    <property type="entry name" value="CRAL-TRIO_dom_sf"/>
</dbReference>
<dbReference type="PROSITE" id="PS50191">
    <property type="entry name" value="CRAL_TRIO"/>
    <property type="match status" value="1"/>
</dbReference>